<dbReference type="AlphaFoldDB" id="A0A0E0IHH8"/>
<evidence type="ECO:0000256" key="1">
    <source>
        <dbReference type="SAM" id="MobiDB-lite"/>
    </source>
</evidence>
<dbReference type="HOGENOM" id="CLU_2964947_0_0_1"/>
<dbReference type="Gramene" id="ONIVA09G04280.1">
    <property type="protein sequence ID" value="ONIVA09G04280.1"/>
    <property type="gene ID" value="ONIVA09G04280"/>
</dbReference>
<feature type="compositionally biased region" description="Polar residues" evidence="1">
    <location>
        <begin position="22"/>
        <end position="48"/>
    </location>
</feature>
<sequence>MSSWLGSARGKRRWEEGRSLTADETSSSSPATTDTGRSSTVEGMNSMQLCRHLEETSSS</sequence>
<protein>
    <submittedName>
        <fullName evidence="2">Uncharacterized protein</fullName>
    </submittedName>
</protein>
<evidence type="ECO:0000313" key="3">
    <source>
        <dbReference type="Proteomes" id="UP000006591"/>
    </source>
</evidence>
<accession>A0A0E0IHH8</accession>
<evidence type="ECO:0000313" key="2">
    <source>
        <dbReference type="EnsemblPlants" id="ONIVA09G04280.1"/>
    </source>
</evidence>
<feature type="region of interest" description="Disordered" evidence="1">
    <location>
        <begin position="1"/>
        <end position="59"/>
    </location>
</feature>
<dbReference type="EnsemblPlants" id="ONIVA09G04280.1">
    <property type="protein sequence ID" value="ONIVA09G04280.1"/>
    <property type="gene ID" value="ONIVA09G04280"/>
</dbReference>
<keyword evidence="3" id="KW-1185">Reference proteome</keyword>
<reference evidence="2" key="2">
    <citation type="submission" date="2018-04" db="EMBL/GenBank/DDBJ databases">
        <title>OnivRS2 (Oryza nivara Reference Sequence Version 2).</title>
        <authorList>
            <person name="Zhang J."/>
            <person name="Kudrna D."/>
            <person name="Lee S."/>
            <person name="Talag J."/>
            <person name="Rajasekar S."/>
            <person name="Welchert J."/>
            <person name="Hsing Y.-I."/>
            <person name="Wing R.A."/>
        </authorList>
    </citation>
    <scope>NUCLEOTIDE SEQUENCE [LARGE SCALE GENOMIC DNA]</scope>
    <source>
        <strain evidence="2">SL10</strain>
    </source>
</reference>
<proteinExistence type="predicted"/>
<name>A0A0E0IHH8_ORYNI</name>
<reference evidence="2" key="1">
    <citation type="submission" date="2015-04" db="UniProtKB">
        <authorList>
            <consortium name="EnsemblPlants"/>
        </authorList>
    </citation>
    <scope>IDENTIFICATION</scope>
    <source>
        <strain evidence="2">SL10</strain>
    </source>
</reference>
<dbReference type="Proteomes" id="UP000006591">
    <property type="component" value="Chromosome 9"/>
</dbReference>
<organism evidence="2">
    <name type="scientific">Oryza nivara</name>
    <name type="common">Indian wild rice</name>
    <name type="synonym">Oryza sativa f. spontanea</name>
    <dbReference type="NCBI Taxonomy" id="4536"/>
    <lineage>
        <taxon>Eukaryota</taxon>
        <taxon>Viridiplantae</taxon>
        <taxon>Streptophyta</taxon>
        <taxon>Embryophyta</taxon>
        <taxon>Tracheophyta</taxon>
        <taxon>Spermatophyta</taxon>
        <taxon>Magnoliopsida</taxon>
        <taxon>Liliopsida</taxon>
        <taxon>Poales</taxon>
        <taxon>Poaceae</taxon>
        <taxon>BOP clade</taxon>
        <taxon>Oryzoideae</taxon>
        <taxon>Oryzeae</taxon>
        <taxon>Oryzinae</taxon>
        <taxon>Oryza</taxon>
    </lineage>
</organism>